<dbReference type="EMBL" id="JANJYJ010000001">
    <property type="protein sequence ID" value="KAK3230359.1"/>
    <property type="molecule type" value="Genomic_DNA"/>
</dbReference>
<organism evidence="1 2">
    <name type="scientific">Dipteronia sinensis</name>
    <dbReference type="NCBI Taxonomy" id="43782"/>
    <lineage>
        <taxon>Eukaryota</taxon>
        <taxon>Viridiplantae</taxon>
        <taxon>Streptophyta</taxon>
        <taxon>Embryophyta</taxon>
        <taxon>Tracheophyta</taxon>
        <taxon>Spermatophyta</taxon>
        <taxon>Magnoliopsida</taxon>
        <taxon>eudicotyledons</taxon>
        <taxon>Gunneridae</taxon>
        <taxon>Pentapetalae</taxon>
        <taxon>rosids</taxon>
        <taxon>malvids</taxon>
        <taxon>Sapindales</taxon>
        <taxon>Sapindaceae</taxon>
        <taxon>Hippocastanoideae</taxon>
        <taxon>Acereae</taxon>
        <taxon>Dipteronia</taxon>
    </lineage>
</organism>
<dbReference type="PANTHER" id="PTHR47150">
    <property type="entry name" value="OS12G0169200 PROTEIN"/>
    <property type="match status" value="1"/>
</dbReference>
<comment type="caution">
    <text evidence="1">The sequence shown here is derived from an EMBL/GenBank/DDBJ whole genome shotgun (WGS) entry which is preliminary data.</text>
</comment>
<reference evidence="1" key="1">
    <citation type="journal article" date="2023" name="Plant J.">
        <title>Genome sequences and population genomics provide insights into the demographic history, inbreeding, and mutation load of two 'living fossil' tree species of Dipteronia.</title>
        <authorList>
            <person name="Feng Y."/>
            <person name="Comes H.P."/>
            <person name="Chen J."/>
            <person name="Zhu S."/>
            <person name="Lu R."/>
            <person name="Zhang X."/>
            <person name="Li P."/>
            <person name="Qiu J."/>
            <person name="Olsen K.M."/>
            <person name="Qiu Y."/>
        </authorList>
    </citation>
    <scope>NUCLEOTIDE SEQUENCE</scope>
    <source>
        <strain evidence="1">NBL</strain>
    </source>
</reference>
<name>A0AAE0B743_9ROSI</name>
<dbReference type="AlphaFoldDB" id="A0AAE0B743"/>
<dbReference type="PANTHER" id="PTHR47150:SF5">
    <property type="entry name" value="OS07G0546750 PROTEIN"/>
    <property type="match status" value="1"/>
</dbReference>
<gene>
    <name evidence="1" type="ORF">Dsin_002240</name>
</gene>
<protein>
    <submittedName>
        <fullName evidence="1">Uncharacterized protein</fullName>
    </submittedName>
</protein>
<evidence type="ECO:0000313" key="2">
    <source>
        <dbReference type="Proteomes" id="UP001281410"/>
    </source>
</evidence>
<evidence type="ECO:0000313" key="1">
    <source>
        <dbReference type="EMBL" id="KAK3230359.1"/>
    </source>
</evidence>
<dbReference type="Proteomes" id="UP001281410">
    <property type="component" value="Unassembled WGS sequence"/>
</dbReference>
<accession>A0AAE0B743</accession>
<sequence>MNRLLFIRIHDVVLEHDPMNFKQGRDATKKLGLSFLQKVTAAIRMLVYGMAIDQCDEYLKVAESTAIKAMKDFCSAIIDIFGEEYLRTPTKEDIERILEENAMRGFP</sequence>
<keyword evidence="2" id="KW-1185">Reference proteome</keyword>
<proteinExistence type="predicted"/>